<feature type="region of interest" description="Disordered" evidence="8">
    <location>
        <begin position="203"/>
        <end position="228"/>
    </location>
</feature>
<dbReference type="AlphaFoldDB" id="A0A5B8VLW4"/>
<evidence type="ECO:0000256" key="2">
    <source>
        <dbReference type="ARBA" id="ARBA00007317"/>
    </source>
</evidence>
<dbReference type="PROSITE" id="PS51826">
    <property type="entry name" value="PSBD"/>
    <property type="match status" value="1"/>
</dbReference>
<evidence type="ECO:0000256" key="4">
    <source>
        <dbReference type="ARBA" id="ARBA00022679"/>
    </source>
</evidence>
<feature type="region of interest" description="Disordered" evidence="8">
    <location>
        <begin position="83"/>
        <end position="126"/>
    </location>
</feature>
<dbReference type="Proteomes" id="UP000321291">
    <property type="component" value="Chromosome"/>
</dbReference>
<dbReference type="InterPro" id="IPR023213">
    <property type="entry name" value="CAT-like_dom_sf"/>
</dbReference>
<dbReference type="Pfam" id="PF02817">
    <property type="entry name" value="E3_binding"/>
    <property type="match status" value="1"/>
</dbReference>
<protein>
    <recommendedName>
        <fullName evidence="7">Dihydrolipoamide acetyltransferase component of pyruvate dehydrogenase complex</fullName>
        <ecNumber evidence="7">2.3.1.-</ecNumber>
    </recommendedName>
</protein>
<comment type="subunit">
    <text evidence="3">Forms a 24-polypeptide structural core with octahedral symmetry.</text>
</comment>
<dbReference type="InterPro" id="IPR004167">
    <property type="entry name" value="PSBD"/>
</dbReference>
<evidence type="ECO:0000256" key="6">
    <source>
        <dbReference type="ARBA" id="ARBA00023315"/>
    </source>
</evidence>
<evidence type="ECO:0000313" key="11">
    <source>
        <dbReference type="EMBL" id="QEC72584.1"/>
    </source>
</evidence>
<evidence type="ECO:0000256" key="3">
    <source>
        <dbReference type="ARBA" id="ARBA00011484"/>
    </source>
</evidence>
<dbReference type="InterPro" id="IPR000089">
    <property type="entry name" value="Biotin_lipoyl"/>
</dbReference>
<keyword evidence="5 7" id="KW-0450">Lipoyl</keyword>
<dbReference type="CDD" id="cd06849">
    <property type="entry name" value="lipoyl_domain"/>
    <property type="match status" value="1"/>
</dbReference>
<evidence type="ECO:0000256" key="7">
    <source>
        <dbReference type="RuleBase" id="RU003423"/>
    </source>
</evidence>
<feature type="compositionally biased region" description="Polar residues" evidence="8">
    <location>
        <begin position="83"/>
        <end position="94"/>
    </location>
</feature>
<dbReference type="GO" id="GO:0016407">
    <property type="term" value="F:acetyltransferase activity"/>
    <property type="evidence" value="ECO:0007669"/>
    <property type="project" value="TreeGrafter"/>
</dbReference>
<dbReference type="EMBL" id="CP042434">
    <property type="protein sequence ID" value="QEC72584.1"/>
    <property type="molecule type" value="Genomic_DNA"/>
</dbReference>
<gene>
    <name evidence="11" type="ORF">FSB73_13740</name>
</gene>
<evidence type="ECO:0000256" key="1">
    <source>
        <dbReference type="ARBA" id="ARBA00001938"/>
    </source>
</evidence>
<dbReference type="InterPro" id="IPR001078">
    <property type="entry name" value="2-oxoacid_DH_actylTfrase"/>
</dbReference>
<dbReference type="KEGG" id="agi:FSB73_13740"/>
<dbReference type="Pfam" id="PF00364">
    <property type="entry name" value="Biotin_lipoyl"/>
    <property type="match status" value="1"/>
</dbReference>
<organism evidence="11 12">
    <name type="scientific">Arachidicoccus ginsenosidivorans</name>
    <dbReference type="NCBI Taxonomy" id="496057"/>
    <lineage>
        <taxon>Bacteria</taxon>
        <taxon>Pseudomonadati</taxon>
        <taxon>Bacteroidota</taxon>
        <taxon>Chitinophagia</taxon>
        <taxon>Chitinophagales</taxon>
        <taxon>Chitinophagaceae</taxon>
        <taxon>Arachidicoccus</taxon>
    </lineage>
</organism>
<dbReference type="Pfam" id="PF00198">
    <property type="entry name" value="2-oxoacid_dh"/>
    <property type="match status" value="1"/>
</dbReference>
<dbReference type="GO" id="GO:0005737">
    <property type="term" value="C:cytoplasm"/>
    <property type="evidence" value="ECO:0007669"/>
    <property type="project" value="TreeGrafter"/>
</dbReference>
<evidence type="ECO:0000256" key="8">
    <source>
        <dbReference type="SAM" id="MobiDB-lite"/>
    </source>
</evidence>
<dbReference type="Gene3D" id="2.40.50.100">
    <property type="match status" value="1"/>
</dbReference>
<evidence type="ECO:0000259" key="9">
    <source>
        <dbReference type="PROSITE" id="PS50968"/>
    </source>
</evidence>
<feature type="domain" description="Lipoyl-binding" evidence="9">
    <location>
        <begin position="3"/>
        <end position="78"/>
    </location>
</feature>
<dbReference type="OrthoDB" id="9805770at2"/>
<dbReference type="RefSeq" id="WP_146783271.1">
    <property type="nucleotide sequence ID" value="NZ_CP042434.1"/>
</dbReference>
<keyword evidence="12" id="KW-1185">Reference proteome</keyword>
<dbReference type="SUPFAM" id="SSF47005">
    <property type="entry name" value="Peripheral subunit-binding domain of 2-oxo acid dehydrogenase complex"/>
    <property type="match status" value="1"/>
</dbReference>
<dbReference type="InterPro" id="IPR036625">
    <property type="entry name" value="E3-bd_dom_sf"/>
</dbReference>
<accession>A0A5B8VLW4</accession>
<feature type="domain" description="Peripheral subunit-binding (PSBD)" evidence="10">
    <location>
        <begin position="158"/>
        <end position="198"/>
    </location>
</feature>
<keyword evidence="6 7" id="KW-0012">Acyltransferase</keyword>
<dbReference type="PROSITE" id="PS50968">
    <property type="entry name" value="BIOTINYL_LIPOYL"/>
    <property type="match status" value="1"/>
</dbReference>
<dbReference type="GO" id="GO:0031405">
    <property type="term" value="F:lipoic acid binding"/>
    <property type="evidence" value="ECO:0007669"/>
    <property type="project" value="TreeGrafter"/>
</dbReference>
<comment type="cofactor">
    <cofactor evidence="1 7">
        <name>(R)-lipoate</name>
        <dbReference type="ChEBI" id="CHEBI:83088"/>
    </cofactor>
</comment>
<keyword evidence="4 7" id="KW-0808">Transferase</keyword>
<dbReference type="PANTHER" id="PTHR43178:SF5">
    <property type="entry name" value="LIPOAMIDE ACYLTRANSFERASE COMPONENT OF BRANCHED-CHAIN ALPHA-KETO ACID DEHYDROGENASE COMPLEX, MITOCHONDRIAL"/>
    <property type="match status" value="1"/>
</dbReference>
<name>A0A5B8VLW4_9BACT</name>
<dbReference type="Gene3D" id="4.10.320.10">
    <property type="entry name" value="E3-binding domain"/>
    <property type="match status" value="1"/>
</dbReference>
<evidence type="ECO:0000313" key="12">
    <source>
        <dbReference type="Proteomes" id="UP000321291"/>
    </source>
</evidence>
<dbReference type="PANTHER" id="PTHR43178">
    <property type="entry name" value="DIHYDROLIPOAMIDE ACETYLTRANSFERASE COMPONENT OF PYRUVATE DEHYDROGENASE COMPLEX"/>
    <property type="match status" value="1"/>
</dbReference>
<dbReference type="SUPFAM" id="SSF51230">
    <property type="entry name" value="Single hybrid motif"/>
    <property type="match status" value="1"/>
</dbReference>
<comment type="similarity">
    <text evidence="2 7">Belongs to the 2-oxoacid dehydrogenase family.</text>
</comment>
<dbReference type="InterPro" id="IPR050743">
    <property type="entry name" value="2-oxoacid_DH_E2_comp"/>
</dbReference>
<dbReference type="InterPro" id="IPR011053">
    <property type="entry name" value="Single_hybrid_motif"/>
</dbReference>
<dbReference type="EC" id="2.3.1.-" evidence="7"/>
<dbReference type="SUPFAM" id="SSF52777">
    <property type="entry name" value="CoA-dependent acyltransferases"/>
    <property type="match status" value="1"/>
</dbReference>
<feature type="compositionally biased region" description="Polar residues" evidence="8">
    <location>
        <begin position="203"/>
        <end position="220"/>
    </location>
</feature>
<sequence>MALIELKMPALGEGIIEATVLKWLKNPGETVEEEEMVLEIATDKVDSEVPSTVSGILKEVFFQENEVAPVGATIATIETSTESGLNGANTTQNEAVGGTSAAAQSKEAPATNPTTTTQSSSNEGLEVPYVPTATPVSTQDMNNQQGSINYNGNGNNGFYSPLVMSIAAKEGIDPTELARIEGTGNEGRLTKKDLLDYLSSRNNGQSSARAISSPNNQPSETGAGASIQFSGETEIIQMDRMRKLIAKHMKDSQNTSATVTSFAEVDVTNMVKWREKVKKDFEVREKTKITFTPLFIDCVARTIKRFPFINSSVEGDQIILKKSINIGMATALPSGNLIVPVIKNADHLNLVGLSKAVNDLANRARNNQLKPTDTQEGTFTLTNVGTFGSLGGTPVINQPQVAILAIGTIKKRPVVIETAMGDTIGIRHIMILSLSYDHRIIDGAMGSMFLDGVVKEIENWDPNKKY</sequence>
<dbReference type="Gene3D" id="3.30.559.10">
    <property type="entry name" value="Chloramphenicol acetyltransferase-like domain"/>
    <property type="match status" value="1"/>
</dbReference>
<reference evidence="11 12" key="1">
    <citation type="journal article" date="2017" name="Int. J. Syst. Evol. Microbiol.">
        <title>Arachidicoccus ginsenosidivorans sp. nov., with ginsenoside-converting activity isolated from ginseng cultivating soil.</title>
        <authorList>
            <person name="Siddiqi M.Z."/>
            <person name="Aslam Z."/>
            <person name="Im W.T."/>
        </authorList>
    </citation>
    <scope>NUCLEOTIDE SEQUENCE [LARGE SCALE GENOMIC DNA]</scope>
    <source>
        <strain evidence="11 12">Gsoil 809</strain>
    </source>
</reference>
<evidence type="ECO:0000259" key="10">
    <source>
        <dbReference type="PROSITE" id="PS51826"/>
    </source>
</evidence>
<proteinExistence type="inferred from homology"/>
<feature type="compositionally biased region" description="Low complexity" evidence="8">
    <location>
        <begin position="108"/>
        <end position="122"/>
    </location>
</feature>
<evidence type="ECO:0000256" key="5">
    <source>
        <dbReference type="ARBA" id="ARBA00022823"/>
    </source>
</evidence>